<name>A0A1I7JAK8_9BACL</name>
<proteinExistence type="inferred from homology"/>
<dbReference type="InterPro" id="IPR024654">
    <property type="entry name" value="Calcineurin-like_PHP_lpxH"/>
</dbReference>
<evidence type="ECO:0000259" key="3">
    <source>
        <dbReference type="Pfam" id="PF12850"/>
    </source>
</evidence>
<dbReference type="Proteomes" id="UP000183508">
    <property type="component" value="Unassembled WGS sequence"/>
</dbReference>
<dbReference type="GO" id="GO:0016787">
    <property type="term" value="F:hydrolase activity"/>
    <property type="evidence" value="ECO:0007669"/>
    <property type="project" value="UniProtKB-UniRule"/>
</dbReference>
<dbReference type="Gene3D" id="3.60.21.10">
    <property type="match status" value="1"/>
</dbReference>
<dbReference type="GO" id="GO:0046872">
    <property type="term" value="F:metal ion binding"/>
    <property type="evidence" value="ECO:0007669"/>
    <property type="project" value="UniProtKB-KW"/>
</dbReference>
<dbReference type="STRING" id="392015.SAMN05421543_10948"/>
<dbReference type="NCBIfam" id="TIGR00040">
    <property type="entry name" value="yfcE"/>
    <property type="match status" value="1"/>
</dbReference>
<reference evidence="5" key="1">
    <citation type="submission" date="2016-10" db="EMBL/GenBank/DDBJ databases">
        <authorList>
            <person name="Varghese N."/>
        </authorList>
    </citation>
    <scope>NUCLEOTIDE SEQUENCE [LARGE SCALE GENOMIC DNA]</scope>
    <source>
        <strain evidence="5">DSM 17980</strain>
    </source>
</reference>
<dbReference type="SUPFAM" id="SSF56300">
    <property type="entry name" value="Metallo-dependent phosphatases"/>
    <property type="match status" value="1"/>
</dbReference>
<dbReference type="Pfam" id="PF12850">
    <property type="entry name" value="Metallophos_2"/>
    <property type="match status" value="1"/>
</dbReference>
<dbReference type="EC" id="3.1.4.-" evidence="2"/>
<feature type="domain" description="Calcineurin-like phosphoesterase" evidence="3">
    <location>
        <begin position="1"/>
        <end position="147"/>
    </location>
</feature>
<dbReference type="eggNOG" id="COG0622">
    <property type="taxonomic scope" value="Bacteria"/>
</dbReference>
<accession>A0A1I7JAK8</accession>
<keyword evidence="2" id="KW-0479">Metal-binding</keyword>
<organism evidence="4 5">
    <name type="scientific">Alicyclobacillus macrosporangiidus</name>
    <dbReference type="NCBI Taxonomy" id="392015"/>
    <lineage>
        <taxon>Bacteria</taxon>
        <taxon>Bacillati</taxon>
        <taxon>Bacillota</taxon>
        <taxon>Bacilli</taxon>
        <taxon>Bacillales</taxon>
        <taxon>Alicyclobacillaceae</taxon>
        <taxon>Alicyclobacillus</taxon>
    </lineage>
</organism>
<evidence type="ECO:0000256" key="1">
    <source>
        <dbReference type="ARBA" id="ARBA00008950"/>
    </source>
</evidence>
<evidence type="ECO:0000313" key="4">
    <source>
        <dbReference type="EMBL" id="SFU82162.1"/>
    </source>
</evidence>
<gene>
    <name evidence="4" type="ORF">SAMN05421543_10948</name>
</gene>
<dbReference type="PANTHER" id="PTHR11124">
    <property type="entry name" value="VACUOLAR SORTING PROTEIN VPS29"/>
    <property type="match status" value="1"/>
</dbReference>
<dbReference type="AlphaFoldDB" id="A0A1I7JAK8"/>
<dbReference type="RefSeq" id="WP_074952093.1">
    <property type="nucleotide sequence ID" value="NZ_FPBV01000009.1"/>
</dbReference>
<comment type="similarity">
    <text evidence="1 2">Belongs to the metallophosphoesterase superfamily. YfcE family.</text>
</comment>
<evidence type="ECO:0000313" key="5">
    <source>
        <dbReference type="Proteomes" id="UP000183508"/>
    </source>
</evidence>
<keyword evidence="5" id="KW-1185">Reference proteome</keyword>
<dbReference type="EMBL" id="FPBV01000009">
    <property type="protein sequence ID" value="SFU82162.1"/>
    <property type="molecule type" value="Genomic_DNA"/>
</dbReference>
<protein>
    <recommendedName>
        <fullName evidence="2">Phosphoesterase</fullName>
        <ecNumber evidence="2">3.1.4.-</ecNumber>
    </recommendedName>
</protein>
<dbReference type="InterPro" id="IPR000979">
    <property type="entry name" value="Phosphodiesterase_MJ0936/Vps29"/>
</dbReference>
<evidence type="ECO:0000256" key="2">
    <source>
        <dbReference type="RuleBase" id="RU362039"/>
    </source>
</evidence>
<sequence>MRLCVVSDTHRHRHELLTAIKSAQPLDAILHAGDETSDVEWLAERVDWPIYAVAGNWDRPTPAYPLERVITDFGPPMYLTHGHHLRVKEGLGGLVARAQACGAQVAVFGHTHIALAAVQSGCLLLNPGSLSIPRGRRERTFALLELEPSAGGHGYDVRVSHWTAAGDMTNATLRVHLPASTTSS</sequence>
<dbReference type="InterPro" id="IPR029052">
    <property type="entry name" value="Metallo-depent_PP-like"/>
</dbReference>
<comment type="cofactor">
    <cofactor evidence="2">
        <name>a divalent metal cation</name>
        <dbReference type="ChEBI" id="CHEBI:60240"/>
    </cofactor>
</comment>